<dbReference type="AlphaFoldDB" id="A0A6B9XXW2"/>
<evidence type="ECO:0000313" key="1">
    <source>
        <dbReference type="EMBL" id="QHR92853.1"/>
    </source>
</evidence>
<proteinExistence type="predicted"/>
<organism evidence="1">
    <name type="scientific">Picea sitchensis</name>
    <name type="common">Sitka spruce</name>
    <name type="synonym">Pinus sitchensis</name>
    <dbReference type="NCBI Taxonomy" id="3332"/>
    <lineage>
        <taxon>Eukaryota</taxon>
        <taxon>Viridiplantae</taxon>
        <taxon>Streptophyta</taxon>
        <taxon>Embryophyta</taxon>
        <taxon>Tracheophyta</taxon>
        <taxon>Spermatophyta</taxon>
        <taxon>Pinopsida</taxon>
        <taxon>Pinidae</taxon>
        <taxon>Conifers I</taxon>
        <taxon>Pinales</taxon>
        <taxon>Pinaceae</taxon>
        <taxon>Picea</taxon>
    </lineage>
</organism>
<gene>
    <name evidence="1" type="primary">orf06955</name>
    <name evidence="1" type="ORF">Q903MT_gene6901</name>
</gene>
<protein>
    <submittedName>
        <fullName evidence="1">Uncharacterized protein</fullName>
    </submittedName>
</protein>
<sequence length="48" mass="5711">MRMGIQTMNESTVAISLPAFDKHLQLSLGHFQLIYQRLRFIIYVIMRE</sequence>
<keyword evidence="1" id="KW-0496">Mitochondrion</keyword>
<geneLocation type="mitochondrion" evidence="1"/>
<name>A0A6B9XXW2_PICSI</name>
<accession>A0A6B9XXW2</accession>
<dbReference type="EMBL" id="MK697706">
    <property type="protein sequence ID" value="QHR92853.1"/>
    <property type="molecule type" value="Genomic_DNA"/>
</dbReference>
<reference evidence="1" key="1">
    <citation type="submission" date="2019-03" db="EMBL/GenBank/DDBJ databases">
        <title>Largest Complete Mitochondrial Genome of a Gymnosperm, Sitka Spruce (Picea sitchensis), Indicates Complex Physical Structure.</title>
        <authorList>
            <person name="Jackman S.D."/>
            <person name="Coombe L."/>
            <person name="Warren R."/>
            <person name="Kirk H."/>
            <person name="Trinh E."/>
            <person name="McLeod T."/>
            <person name="Pleasance S."/>
            <person name="Pandoh P."/>
            <person name="Zhao Y."/>
            <person name="Coope R."/>
            <person name="Bousquet J."/>
            <person name="Bohlmann J.C."/>
            <person name="Jones S.J.M."/>
            <person name="Birol I."/>
        </authorList>
    </citation>
    <scope>NUCLEOTIDE SEQUENCE</scope>
    <source>
        <strain evidence="1">Q903</strain>
    </source>
</reference>